<evidence type="ECO:0000256" key="2">
    <source>
        <dbReference type="SAM" id="Phobius"/>
    </source>
</evidence>
<dbReference type="AlphaFoldDB" id="C7LX88"/>
<organism evidence="3 4">
    <name type="scientific">Desulfomicrobium baculatum (strain DSM 4028 / VKM B-1378 / X)</name>
    <name type="common">Desulfovibrio baculatus</name>
    <dbReference type="NCBI Taxonomy" id="525897"/>
    <lineage>
        <taxon>Bacteria</taxon>
        <taxon>Pseudomonadati</taxon>
        <taxon>Thermodesulfobacteriota</taxon>
        <taxon>Desulfovibrionia</taxon>
        <taxon>Desulfovibrionales</taxon>
        <taxon>Desulfomicrobiaceae</taxon>
        <taxon>Desulfomicrobium</taxon>
    </lineage>
</organism>
<keyword evidence="2" id="KW-0472">Membrane</keyword>
<dbReference type="STRING" id="525897.Dbac_0638"/>
<feature type="region of interest" description="Disordered" evidence="1">
    <location>
        <begin position="1"/>
        <end position="23"/>
    </location>
</feature>
<evidence type="ECO:0000313" key="4">
    <source>
        <dbReference type="Proteomes" id="UP000002216"/>
    </source>
</evidence>
<gene>
    <name evidence="3" type="ordered locus">Dbac_0638</name>
</gene>
<dbReference type="Proteomes" id="UP000002216">
    <property type="component" value="Chromosome"/>
</dbReference>
<protein>
    <submittedName>
        <fullName evidence="3">Uncharacterized protein</fullName>
    </submittedName>
</protein>
<keyword evidence="4" id="KW-1185">Reference proteome</keyword>
<accession>C7LX88</accession>
<dbReference type="EMBL" id="CP001629">
    <property type="protein sequence ID" value="ACU88761.1"/>
    <property type="molecule type" value="Genomic_DNA"/>
</dbReference>
<keyword evidence="2" id="KW-0812">Transmembrane</keyword>
<evidence type="ECO:0000256" key="1">
    <source>
        <dbReference type="SAM" id="MobiDB-lite"/>
    </source>
</evidence>
<sequence>MEPAHAQGVPEINLRTANNGMPKAQQKSPLLPRVVVFAVGLLLTIYGTVIPLLPFIGARASGEITVIRRELGDRQDPRPNRYSYSVGYEFPLPDGRIIAGNTKTIGSAMSAGMSKGKSGVYYLPALPYVNALEKDTTFDLGKIALLAAGILLCFASSRGRVKS</sequence>
<reference evidence="3 4" key="1">
    <citation type="journal article" date="2009" name="Stand. Genomic Sci.">
        <title>Complete genome sequence of Desulfomicrobium baculatum type strain (X).</title>
        <authorList>
            <person name="Copeland A."/>
            <person name="Spring S."/>
            <person name="Goker M."/>
            <person name="Schneider S."/>
            <person name="Lapidus A."/>
            <person name="Del Rio T.G."/>
            <person name="Tice H."/>
            <person name="Cheng J.F."/>
            <person name="Chen F."/>
            <person name="Nolan M."/>
            <person name="Bruce D."/>
            <person name="Goodwin L."/>
            <person name="Pitluck S."/>
            <person name="Ivanova N."/>
            <person name="Mavrommatis K."/>
            <person name="Ovchinnikova G."/>
            <person name="Pati A."/>
            <person name="Chen A."/>
            <person name="Palaniappan K."/>
            <person name="Land M."/>
            <person name="Hauser L."/>
            <person name="Chang Y.J."/>
            <person name="Jeffries C.C."/>
            <person name="Meincke L."/>
            <person name="Sims D."/>
            <person name="Brettin T."/>
            <person name="Detter J.C."/>
            <person name="Han C."/>
            <person name="Chain P."/>
            <person name="Bristow J."/>
            <person name="Eisen J.A."/>
            <person name="Markowitz V."/>
            <person name="Hugenholtz P."/>
            <person name="Kyrpides N.C."/>
            <person name="Klenk H.P."/>
            <person name="Lucas S."/>
        </authorList>
    </citation>
    <scope>NUCLEOTIDE SEQUENCE [LARGE SCALE GENOMIC DNA]</scope>
    <source>
        <strain evidence="4">DSM 4028 / VKM B-1378 / X</strain>
    </source>
</reference>
<proteinExistence type="predicted"/>
<name>C7LX88_DESBD</name>
<feature type="transmembrane region" description="Helical" evidence="2">
    <location>
        <begin position="30"/>
        <end position="53"/>
    </location>
</feature>
<evidence type="ECO:0000313" key="3">
    <source>
        <dbReference type="EMBL" id="ACU88761.1"/>
    </source>
</evidence>
<dbReference type="KEGG" id="dba:Dbac_0638"/>
<dbReference type="HOGENOM" id="CLU_1624451_0_0_7"/>
<keyword evidence="2" id="KW-1133">Transmembrane helix</keyword>